<keyword evidence="2" id="KW-1185">Reference proteome</keyword>
<gene>
    <name evidence="1" type="ORF">JI435_420750</name>
</gene>
<dbReference type="Proteomes" id="UP000663193">
    <property type="component" value="Chromosome 16"/>
</dbReference>
<evidence type="ECO:0000313" key="2">
    <source>
        <dbReference type="Proteomes" id="UP000663193"/>
    </source>
</evidence>
<proteinExistence type="predicted"/>
<dbReference type="VEuPathDB" id="FungiDB:JI435_420750"/>
<reference evidence="2" key="1">
    <citation type="journal article" date="2021" name="BMC Genomics">
        <title>Chromosome-level genome assembly and manually-curated proteome of model necrotroph Parastagonospora nodorum Sn15 reveals a genome-wide trove of candidate effector homologs, and redundancy of virulence-related functions within an accessory chromosome.</title>
        <authorList>
            <person name="Bertazzoni S."/>
            <person name="Jones D.A.B."/>
            <person name="Phan H.T."/>
            <person name="Tan K.-C."/>
            <person name="Hane J.K."/>
        </authorList>
    </citation>
    <scope>NUCLEOTIDE SEQUENCE [LARGE SCALE GENOMIC DNA]</scope>
    <source>
        <strain evidence="2">SN15 / ATCC MYA-4574 / FGSC 10173)</strain>
    </source>
</reference>
<dbReference type="AlphaFoldDB" id="A0A7U2FF63"/>
<name>A0A7U2FF63_PHANO</name>
<evidence type="ECO:0000313" key="1">
    <source>
        <dbReference type="EMBL" id="QRD04125.1"/>
    </source>
</evidence>
<sequence length="52" mass="6083">MFNQSTNQERFFRTLAVHPADLLVSPRDPRYKSCNGSKAFSQLYLNCLRIFT</sequence>
<dbReference type="EMBL" id="CP069038">
    <property type="protein sequence ID" value="QRD04125.1"/>
    <property type="molecule type" value="Genomic_DNA"/>
</dbReference>
<accession>A0A7U2FF63</accession>
<organism evidence="1 2">
    <name type="scientific">Phaeosphaeria nodorum (strain SN15 / ATCC MYA-4574 / FGSC 10173)</name>
    <name type="common">Glume blotch fungus</name>
    <name type="synonym">Parastagonospora nodorum</name>
    <dbReference type="NCBI Taxonomy" id="321614"/>
    <lineage>
        <taxon>Eukaryota</taxon>
        <taxon>Fungi</taxon>
        <taxon>Dikarya</taxon>
        <taxon>Ascomycota</taxon>
        <taxon>Pezizomycotina</taxon>
        <taxon>Dothideomycetes</taxon>
        <taxon>Pleosporomycetidae</taxon>
        <taxon>Pleosporales</taxon>
        <taxon>Pleosporineae</taxon>
        <taxon>Phaeosphaeriaceae</taxon>
        <taxon>Parastagonospora</taxon>
    </lineage>
</organism>
<protein>
    <submittedName>
        <fullName evidence="1">Uncharacterized protein</fullName>
    </submittedName>
</protein>